<gene>
    <name evidence="1" type="ORF">GUJ93_ZPchr0002g23538</name>
</gene>
<reference evidence="1" key="2">
    <citation type="submission" date="2021-02" db="EMBL/GenBank/DDBJ databases">
        <authorList>
            <person name="Kimball J.A."/>
            <person name="Haas M.W."/>
            <person name="Macchietto M."/>
            <person name="Kono T."/>
            <person name="Duquette J."/>
            <person name="Shao M."/>
        </authorList>
    </citation>
    <scope>NUCLEOTIDE SEQUENCE</scope>
    <source>
        <tissue evidence="1">Fresh leaf tissue</tissue>
    </source>
</reference>
<organism evidence="1 2">
    <name type="scientific">Zizania palustris</name>
    <name type="common">Northern wild rice</name>
    <dbReference type="NCBI Taxonomy" id="103762"/>
    <lineage>
        <taxon>Eukaryota</taxon>
        <taxon>Viridiplantae</taxon>
        <taxon>Streptophyta</taxon>
        <taxon>Embryophyta</taxon>
        <taxon>Tracheophyta</taxon>
        <taxon>Spermatophyta</taxon>
        <taxon>Magnoliopsida</taxon>
        <taxon>Liliopsida</taxon>
        <taxon>Poales</taxon>
        <taxon>Poaceae</taxon>
        <taxon>BOP clade</taxon>
        <taxon>Oryzoideae</taxon>
        <taxon>Oryzeae</taxon>
        <taxon>Zizaniinae</taxon>
        <taxon>Zizania</taxon>
    </lineage>
</organism>
<evidence type="ECO:0000313" key="2">
    <source>
        <dbReference type="Proteomes" id="UP000729402"/>
    </source>
</evidence>
<reference evidence="1" key="1">
    <citation type="journal article" date="2021" name="bioRxiv">
        <title>Whole Genome Assembly and Annotation of Northern Wild Rice, Zizania palustris L., Supports a Whole Genome Duplication in the Zizania Genus.</title>
        <authorList>
            <person name="Haas M."/>
            <person name="Kono T."/>
            <person name="Macchietto M."/>
            <person name="Millas R."/>
            <person name="McGilp L."/>
            <person name="Shao M."/>
            <person name="Duquette J."/>
            <person name="Hirsch C.N."/>
            <person name="Kimball J."/>
        </authorList>
    </citation>
    <scope>NUCLEOTIDE SEQUENCE</scope>
    <source>
        <tissue evidence="1">Fresh leaf tissue</tissue>
    </source>
</reference>
<proteinExistence type="predicted"/>
<keyword evidence="2" id="KW-1185">Reference proteome</keyword>
<evidence type="ECO:0000313" key="1">
    <source>
        <dbReference type="EMBL" id="KAG8056478.1"/>
    </source>
</evidence>
<comment type="caution">
    <text evidence="1">The sequence shown here is derived from an EMBL/GenBank/DDBJ whole genome shotgun (WGS) entry which is preliminary data.</text>
</comment>
<name>A0A8J5VQR0_ZIZPA</name>
<protein>
    <submittedName>
        <fullName evidence="1">Uncharacterized protein</fullName>
    </submittedName>
</protein>
<accession>A0A8J5VQR0</accession>
<dbReference type="EMBL" id="JAAALK010000287">
    <property type="protein sequence ID" value="KAG8056478.1"/>
    <property type="molecule type" value="Genomic_DNA"/>
</dbReference>
<sequence length="203" mass="21754">MTRSPGLYPMQLGNLAGGRGEAHGHLLRQNLAEVYGQIDMVQGIVDSEVDCQQFCPIVVVHRGIVNGGSGTVRYELRRRNRVRGHHRLDGVDIDADVLGVGRTLVPLLVIEGIELNGHGTTVTSQGVVAVAVEEAEAPAGGAQCHRFVMGEEEDHPVARRKLTAPLVNRDLEGEVGGEASQLAGGVVPERHRPGLTLSVINFR</sequence>
<dbReference type="AlphaFoldDB" id="A0A8J5VQR0"/>
<dbReference type="Proteomes" id="UP000729402">
    <property type="component" value="Unassembled WGS sequence"/>
</dbReference>